<gene>
    <name evidence="2" type="ORF">GCM10011534_11190</name>
</gene>
<keyword evidence="3" id="KW-1185">Reference proteome</keyword>
<evidence type="ECO:0000313" key="3">
    <source>
        <dbReference type="Proteomes" id="UP000649829"/>
    </source>
</evidence>
<dbReference type="AlphaFoldDB" id="A0A917SQ16"/>
<evidence type="ECO:0000313" key="2">
    <source>
        <dbReference type="EMBL" id="GGL90808.1"/>
    </source>
</evidence>
<accession>A0A917SQ16</accession>
<protein>
    <recommendedName>
        <fullName evidence="1">Methyltransferase FkbM domain-containing protein</fullName>
    </recommendedName>
</protein>
<dbReference type="InterPro" id="IPR029063">
    <property type="entry name" value="SAM-dependent_MTases_sf"/>
</dbReference>
<comment type="caution">
    <text evidence="2">The sequence shown here is derived from an EMBL/GenBank/DDBJ whole genome shotgun (WGS) entry which is preliminary data.</text>
</comment>
<reference evidence="2" key="1">
    <citation type="journal article" date="2014" name="Int. J. Syst. Evol. Microbiol.">
        <title>Complete genome sequence of Corynebacterium casei LMG S-19264T (=DSM 44701T), isolated from a smear-ripened cheese.</title>
        <authorList>
            <consortium name="US DOE Joint Genome Institute (JGI-PGF)"/>
            <person name="Walter F."/>
            <person name="Albersmeier A."/>
            <person name="Kalinowski J."/>
            <person name="Ruckert C."/>
        </authorList>
    </citation>
    <scope>NUCLEOTIDE SEQUENCE</scope>
    <source>
        <strain evidence="2">CGMCC 1.6293</strain>
    </source>
</reference>
<dbReference type="GO" id="GO:0016197">
    <property type="term" value="P:endosomal transport"/>
    <property type="evidence" value="ECO:0007669"/>
    <property type="project" value="TreeGrafter"/>
</dbReference>
<dbReference type="Proteomes" id="UP000649829">
    <property type="component" value="Unassembled WGS sequence"/>
</dbReference>
<dbReference type="Pfam" id="PF05050">
    <property type="entry name" value="Methyltransf_21"/>
    <property type="match status" value="1"/>
</dbReference>
<evidence type="ECO:0000259" key="1">
    <source>
        <dbReference type="Pfam" id="PF05050"/>
    </source>
</evidence>
<dbReference type="GO" id="GO:0005737">
    <property type="term" value="C:cytoplasm"/>
    <property type="evidence" value="ECO:0007669"/>
    <property type="project" value="GOC"/>
</dbReference>
<dbReference type="PANTHER" id="PTHR34009">
    <property type="entry name" value="PROTEIN STAR"/>
    <property type="match status" value="1"/>
</dbReference>
<sequence length="230" mass="25957">MSFEFEKDAAFLKRMQSFADAKICYAQQGEDLVLRRLLGRNMKKTISEGGFYIDCGGYHHTQESVTRFLYDLGWDGIVVDMSETSIEGFRQHRPRDIAICCAVAEHDGQIEGYFFGDVALTNTCDEDFALRMDGGRGKIKKRSIPAKSLSTIIQEHDVKEIDFLNIDLEGFELPALNGFPFDKVKPRCIAVEIHGRSIAAVASTDVFRKIVENGYTHVASTVITHFFLRD</sequence>
<dbReference type="RefSeq" id="WP_084178317.1">
    <property type="nucleotide sequence ID" value="NZ_BMLF01000001.1"/>
</dbReference>
<reference evidence="2" key="2">
    <citation type="submission" date="2020-09" db="EMBL/GenBank/DDBJ databases">
        <authorList>
            <person name="Sun Q."/>
            <person name="Zhou Y."/>
        </authorList>
    </citation>
    <scope>NUCLEOTIDE SEQUENCE</scope>
    <source>
        <strain evidence="2">CGMCC 1.6293</strain>
    </source>
</reference>
<dbReference type="InterPro" id="IPR006342">
    <property type="entry name" value="FkbM_mtfrase"/>
</dbReference>
<dbReference type="SUPFAM" id="SSF53335">
    <property type="entry name" value="S-adenosyl-L-methionine-dependent methyltransferases"/>
    <property type="match status" value="1"/>
</dbReference>
<organism evidence="2 3">
    <name type="scientific">Pseudooceanicola nanhaiensis</name>
    <dbReference type="NCBI Taxonomy" id="375761"/>
    <lineage>
        <taxon>Bacteria</taxon>
        <taxon>Pseudomonadati</taxon>
        <taxon>Pseudomonadota</taxon>
        <taxon>Alphaproteobacteria</taxon>
        <taxon>Rhodobacterales</taxon>
        <taxon>Paracoccaceae</taxon>
        <taxon>Pseudooceanicola</taxon>
    </lineage>
</organism>
<dbReference type="EMBL" id="BMLF01000001">
    <property type="protein sequence ID" value="GGL90808.1"/>
    <property type="molecule type" value="Genomic_DNA"/>
</dbReference>
<dbReference type="GO" id="GO:0005886">
    <property type="term" value="C:plasma membrane"/>
    <property type="evidence" value="ECO:0007669"/>
    <property type="project" value="TreeGrafter"/>
</dbReference>
<feature type="domain" description="Methyltransferase FkbM" evidence="1">
    <location>
        <begin position="54"/>
        <end position="197"/>
    </location>
</feature>
<dbReference type="Gene3D" id="3.40.50.150">
    <property type="entry name" value="Vaccinia Virus protein VP39"/>
    <property type="match status" value="1"/>
</dbReference>
<dbReference type="InterPro" id="IPR053202">
    <property type="entry name" value="EGF_Rcpt_Signaling_Reg"/>
</dbReference>
<name>A0A917SQ16_9RHOB</name>
<proteinExistence type="predicted"/>
<dbReference type="PANTHER" id="PTHR34009:SF2">
    <property type="entry name" value="PROTEIN STAR"/>
    <property type="match status" value="1"/>
</dbReference>
<dbReference type="GO" id="GO:0006888">
    <property type="term" value="P:endoplasmic reticulum to Golgi vesicle-mediated transport"/>
    <property type="evidence" value="ECO:0007669"/>
    <property type="project" value="TreeGrafter"/>
</dbReference>